<evidence type="ECO:0000256" key="1">
    <source>
        <dbReference type="ARBA" id="ARBA00004127"/>
    </source>
</evidence>
<dbReference type="PANTHER" id="PTHR43520">
    <property type="entry name" value="ATP7, ISOFORM B"/>
    <property type="match status" value="1"/>
</dbReference>
<dbReference type="Gene3D" id="3.40.50.1000">
    <property type="entry name" value="HAD superfamily/HAD-like"/>
    <property type="match status" value="1"/>
</dbReference>
<evidence type="ECO:0000256" key="4">
    <source>
        <dbReference type="ARBA" id="ARBA00022723"/>
    </source>
</evidence>
<comment type="caution">
    <text evidence="10">Lacks conserved residue(s) required for the propagation of feature annotation.</text>
</comment>
<dbReference type="InterPro" id="IPR018303">
    <property type="entry name" value="ATPase_P-typ_P_site"/>
</dbReference>
<keyword evidence="4 10" id="KW-0479">Metal-binding</keyword>
<keyword evidence="14" id="KW-1185">Reference proteome</keyword>
<dbReference type="InterPro" id="IPR036412">
    <property type="entry name" value="HAD-like_sf"/>
</dbReference>
<dbReference type="InterPro" id="IPR023299">
    <property type="entry name" value="ATPase_P-typ_cyto_dom_N"/>
</dbReference>
<dbReference type="Pfam" id="PF00702">
    <property type="entry name" value="Hydrolase"/>
    <property type="match status" value="1"/>
</dbReference>
<dbReference type="GO" id="GO:0016887">
    <property type="term" value="F:ATP hydrolysis activity"/>
    <property type="evidence" value="ECO:0007669"/>
    <property type="project" value="InterPro"/>
</dbReference>
<dbReference type="GO" id="GO:0043682">
    <property type="term" value="F:P-type divalent copper transporter activity"/>
    <property type="evidence" value="ECO:0007669"/>
    <property type="project" value="TreeGrafter"/>
</dbReference>
<dbReference type="PROSITE" id="PS00154">
    <property type="entry name" value="ATPASE_E1_E2"/>
    <property type="match status" value="1"/>
</dbReference>
<dbReference type="NCBIfam" id="TIGR01525">
    <property type="entry name" value="ATPase-IB_hvy"/>
    <property type="match status" value="1"/>
</dbReference>
<evidence type="ECO:0000256" key="7">
    <source>
        <dbReference type="ARBA" id="ARBA00022967"/>
    </source>
</evidence>
<dbReference type="FunFam" id="3.30.70.100:FF:000001">
    <property type="entry name" value="ATPase copper transporting beta"/>
    <property type="match status" value="1"/>
</dbReference>
<dbReference type="Gene3D" id="3.30.70.100">
    <property type="match status" value="1"/>
</dbReference>
<dbReference type="InterPro" id="IPR027256">
    <property type="entry name" value="P-typ_ATPase_IB"/>
</dbReference>
<dbReference type="InterPro" id="IPR017969">
    <property type="entry name" value="Heavy-metal-associated_CS"/>
</dbReference>
<feature type="domain" description="HMA" evidence="12">
    <location>
        <begin position="51"/>
        <end position="117"/>
    </location>
</feature>
<dbReference type="InterPro" id="IPR001757">
    <property type="entry name" value="P_typ_ATPase"/>
</dbReference>
<evidence type="ECO:0000256" key="5">
    <source>
        <dbReference type="ARBA" id="ARBA00022741"/>
    </source>
</evidence>
<dbReference type="Pfam" id="PF00403">
    <property type="entry name" value="HMA"/>
    <property type="match status" value="1"/>
</dbReference>
<dbReference type="SFLD" id="SFLDS00003">
    <property type="entry name" value="Haloacid_Dehalogenase"/>
    <property type="match status" value="1"/>
</dbReference>
<evidence type="ECO:0000256" key="3">
    <source>
        <dbReference type="ARBA" id="ARBA00022692"/>
    </source>
</evidence>
<dbReference type="CDD" id="cd00371">
    <property type="entry name" value="HMA"/>
    <property type="match status" value="1"/>
</dbReference>
<dbReference type="GO" id="GO:0055070">
    <property type="term" value="P:copper ion homeostasis"/>
    <property type="evidence" value="ECO:0007669"/>
    <property type="project" value="TreeGrafter"/>
</dbReference>
<accession>A0A9P4P2W3</accession>
<dbReference type="InterPro" id="IPR008250">
    <property type="entry name" value="ATPase_P-typ_transduc_dom_A_sf"/>
</dbReference>
<dbReference type="NCBIfam" id="TIGR01494">
    <property type="entry name" value="ATPase_P-type"/>
    <property type="match status" value="2"/>
</dbReference>
<dbReference type="Pfam" id="PF00122">
    <property type="entry name" value="E1-E2_ATPase"/>
    <property type="match status" value="1"/>
</dbReference>
<dbReference type="Gene3D" id="2.70.150.10">
    <property type="entry name" value="Calcium-transporting ATPase, cytoplasmic transduction domain A"/>
    <property type="match status" value="1"/>
</dbReference>
<dbReference type="Gene3D" id="3.40.1110.10">
    <property type="entry name" value="Calcium-transporting ATPase, cytoplasmic domain N"/>
    <property type="match status" value="1"/>
</dbReference>
<keyword evidence="5 10" id="KW-0547">Nucleotide-binding</keyword>
<evidence type="ECO:0000256" key="8">
    <source>
        <dbReference type="ARBA" id="ARBA00022989"/>
    </source>
</evidence>
<reference evidence="13" key="1">
    <citation type="journal article" date="2020" name="Stud. Mycol.">
        <title>101 Dothideomycetes genomes: a test case for predicting lifestyles and emergence of pathogens.</title>
        <authorList>
            <person name="Haridas S."/>
            <person name="Albert R."/>
            <person name="Binder M."/>
            <person name="Bloem J."/>
            <person name="Labutti K."/>
            <person name="Salamov A."/>
            <person name="Andreopoulos B."/>
            <person name="Baker S."/>
            <person name="Barry K."/>
            <person name="Bills G."/>
            <person name="Bluhm B."/>
            <person name="Cannon C."/>
            <person name="Castanera R."/>
            <person name="Culley D."/>
            <person name="Daum C."/>
            <person name="Ezra D."/>
            <person name="Gonzalez J."/>
            <person name="Henrissat B."/>
            <person name="Kuo A."/>
            <person name="Liang C."/>
            <person name="Lipzen A."/>
            <person name="Lutzoni F."/>
            <person name="Magnuson J."/>
            <person name="Mondo S."/>
            <person name="Nolan M."/>
            <person name="Ohm R."/>
            <person name="Pangilinan J."/>
            <person name="Park H.-J."/>
            <person name="Ramirez L."/>
            <person name="Alfaro M."/>
            <person name="Sun H."/>
            <person name="Tritt A."/>
            <person name="Yoshinaga Y."/>
            <person name="Zwiers L.-H."/>
            <person name="Turgeon B."/>
            <person name="Goodwin S."/>
            <person name="Spatafora J."/>
            <person name="Crous P."/>
            <person name="Grigoriev I."/>
        </authorList>
    </citation>
    <scope>NUCLEOTIDE SEQUENCE</scope>
    <source>
        <strain evidence="13">CBS 130266</strain>
    </source>
</reference>
<evidence type="ECO:0000259" key="12">
    <source>
        <dbReference type="PROSITE" id="PS50846"/>
    </source>
</evidence>
<feature type="chain" id="PRO_5040444214" evidence="11">
    <location>
        <begin position="18"/>
        <end position="797"/>
    </location>
</feature>
<dbReference type="PANTHER" id="PTHR43520:SF8">
    <property type="entry name" value="P-TYPE CU(+) TRANSPORTER"/>
    <property type="match status" value="1"/>
</dbReference>
<dbReference type="GO" id="GO:0005524">
    <property type="term" value="F:ATP binding"/>
    <property type="evidence" value="ECO:0007669"/>
    <property type="project" value="UniProtKB-UniRule"/>
</dbReference>
<dbReference type="PROSITE" id="PS50846">
    <property type="entry name" value="HMA_2"/>
    <property type="match status" value="1"/>
</dbReference>
<dbReference type="InterPro" id="IPR044492">
    <property type="entry name" value="P_typ_ATPase_HD_dom"/>
</dbReference>
<evidence type="ECO:0000313" key="14">
    <source>
        <dbReference type="Proteomes" id="UP000800235"/>
    </source>
</evidence>
<organism evidence="13 14">
    <name type="scientific">Tothia fuscella</name>
    <dbReference type="NCBI Taxonomy" id="1048955"/>
    <lineage>
        <taxon>Eukaryota</taxon>
        <taxon>Fungi</taxon>
        <taxon>Dikarya</taxon>
        <taxon>Ascomycota</taxon>
        <taxon>Pezizomycotina</taxon>
        <taxon>Dothideomycetes</taxon>
        <taxon>Pleosporomycetidae</taxon>
        <taxon>Venturiales</taxon>
        <taxon>Cylindrosympodiaceae</taxon>
        <taxon>Tothia</taxon>
    </lineage>
</organism>
<dbReference type="SUPFAM" id="SSF55008">
    <property type="entry name" value="HMA, heavy metal-associated domain"/>
    <property type="match status" value="1"/>
</dbReference>
<dbReference type="InterPro" id="IPR036163">
    <property type="entry name" value="HMA_dom_sf"/>
</dbReference>
<evidence type="ECO:0000256" key="10">
    <source>
        <dbReference type="RuleBase" id="RU362081"/>
    </source>
</evidence>
<dbReference type="SUPFAM" id="SSF56784">
    <property type="entry name" value="HAD-like"/>
    <property type="match status" value="1"/>
</dbReference>
<dbReference type="PROSITE" id="PS01047">
    <property type="entry name" value="HMA_1"/>
    <property type="match status" value="1"/>
</dbReference>
<keyword evidence="8 10" id="KW-1133">Transmembrane helix</keyword>
<name>A0A9P4P2W3_9PEZI</name>
<comment type="subcellular location">
    <subcellularLocation>
        <location evidence="1">Endomembrane system</location>
        <topology evidence="1">Multi-pass membrane protein</topology>
    </subcellularLocation>
    <subcellularLocation>
        <location evidence="10">Membrane</location>
    </subcellularLocation>
</comment>
<keyword evidence="9 10" id="KW-0472">Membrane</keyword>
<dbReference type="GO" id="GO:0005507">
    <property type="term" value="F:copper ion binding"/>
    <property type="evidence" value="ECO:0007669"/>
    <property type="project" value="TreeGrafter"/>
</dbReference>
<feature type="transmembrane region" description="Helical" evidence="10">
    <location>
        <begin position="206"/>
        <end position="225"/>
    </location>
</feature>
<feature type="signal peptide" evidence="11">
    <location>
        <begin position="1"/>
        <end position="17"/>
    </location>
</feature>
<keyword evidence="7" id="KW-1278">Translocase</keyword>
<evidence type="ECO:0000256" key="9">
    <source>
        <dbReference type="ARBA" id="ARBA00023136"/>
    </source>
</evidence>
<keyword evidence="11" id="KW-0732">Signal</keyword>
<dbReference type="GO" id="GO:0012505">
    <property type="term" value="C:endomembrane system"/>
    <property type="evidence" value="ECO:0007669"/>
    <property type="project" value="UniProtKB-SubCell"/>
</dbReference>
<keyword evidence="3 10" id="KW-0812">Transmembrane</keyword>
<evidence type="ECO:0000256" key="11">
    <source>
        <dbReference type="SAM" id="SignalP"/>
    </source>
</evidence>
<evidence type="ECO:0000313" key="13">
    <source>
        <dbReference type="EMBL" id="KAF2435928.1"/>
    </source>
</evidence>
<evidence type="ECO:0000256" key="2">
    <source>
        <dbReference type="ARBA" id="ARBA00006024"/>
    </source>
</evidence>
<proteinExistence type="inferred from homology"/>
<gene>
    <name evidence="13" type="ORF">EJ08DRAFT_579799</name>
</gene>
<keyword evidence="6 10" id="KW-0067">ATP-binding</keyword>
<dbReference type="SUPFAM" id="SSF81653">
    <property type="entry name" value="Calcium ATPase, transduction domain A"/>
    <property type="match status" value="1"/>
</dbReference>
<dbReference type="InterPro" id="IPR006121">
    <property type="entry name" value="HMA_dom"/>
</dbReference>
<comment type="caution">
    <text evidence="13">The sequence shown here is derived from an EMBL/GenBank/DDBJ whole genome shotgun (WGS) entry which is preliminary data.</text>
</comment>
<comment type="similarity">
    <text evidence="2 10">Belongs to the cation transport ATPase (P-type) (TC 3.A.3) family. Type IB subfamily.</text>
</comment>
<dbReference type="Proteomes" id="UP000800235">
    <property type="component" value="Unassembled WGS sequence"/>
</dbReference>
<dbReference type="SFLD" id="SFLDG00002">
    <property type="entry name" value="C1.7:_P-type_atpase_like"/>
    <property type="match status" value="1"/>
</dbReference>
<dbReference type="OrthoDB" id="432719at2759"/>
<evidence type="ECO:0000256" key="6">
    <source>
        <dbReference type="ARBA" id="ARBA00022840"/>
    </source>
</evidence>
<protein>
    <submittedName>
        <fullName evidence="13">Heavy metal translocatin</fullName>
    </submittedName>
</protein>
<sequence>MACCIFVAFCMNRIIKACEVLDLQLIHIKYNDFDTPYESATLTKNGATSTRTLRVSIDGMTCAACGQTIKNALLKIDGVRRVSVSLPLARATVVFDSDLLPPSRLEDAVRDAGYGAKVGDRSVEENQELLSQSKHLASLKIAFSSAASLSSVIVVIDAAPTWLREDTEPALFVARVLLASWVIFYDSRWIHKGAWARGRMILGMDTLISLSLLLGMFLSFFNISLRGWRQAQTYFSSGCFLATVITTGRYLDLILRRRSTSNFSFLYRLQSETTMAYVRSDETFVPAATLNKGDEIVIEPMSIIPVDCFILEGNTVVDEATMTGESFPPSKTIGSFLMSGTRNISSRIIAVVIAEQHESSLERLIENISGATEERGDASASVDSLVRHFVAGILFLALLGFARSFFIFQGPVLDRFNIAAQRAMVILAASCPCALGLAGPSASMAGLDAAWAHGILLVGGARILESLDRISTCVMDKTGTLTEGLLRVDSCHFEDDVDAILCYQLLFLAEKEIAQSNPAGKAVFQFALQQLKLADAKVGAVAEVEDYCYVPGQGVSCVVRTPDATCHSVFVGSRSFLTRSDILLNTFSHSESMSEINEVLFAMNGRFAGRLFLHDKLRDEAPCVIRGLKAMGLGVTMLTGDTHDQASRISSLLDIPVLSARSLPHEKQAHVQTLQQSGEKIAMIGDGVNDSLAQAAADVGILLSLNRACMTGAADVVIMSPSLEAVPKLFEIARLSVKQARWNTKWAIGYNVVAISLASGIFEQWGVAIDASIAGTLMACSSLTVLGMSLHLRQRLS</sequence>
<dbReference type="EMBL" id="MU007012">
    <property type="protein sequence ID" value="KAF2435928.1"/>
    <property type="molecule type" value="Genomic_DNA"/>
</dbReference>
<dbReference type="PRINTS" id="PR00119">
    <property type="entry name" value="CATATPASE"/>
</dbReference>
<dbReference type="InterPro" id="IPR059000">
    <property type="entry name" value="ATPase_P-type_domA"/>
</dbReference>
<dbReference type="AlphaFoldDB" id="A0A9P4P2W3"/>
<feature type="transmembrane region" description="Helical" evidence="10">
    <location>
        <begin position="385"/>
        <end position="406"/>
    </location>
</feature>
<dbReference type="GO" id="GO:0016020">
    <property type="term" value="C:membrane"/>
    <property type="evidence" value="ECO:0007669"/>
    <property type="project" value="UniProtKB-SubCell"/>
</dbReference>
<dbReference type="SFLD" id="SFLDF00027">
    <property type="entry name" value="p-type_atpase"/>
    <property type="match status" value="1"/>
</dbReference>
<dbReference type="InterPro" id="IPR023214">
    <property type="entry name" value="HAD_sf"/>
</dbReference>